<feature type="domain" description="CBS" evidence="5">
    <location>
        <begin position="20"/>
        <end position="79"/>
    </location>
</feature>
<comment type="caution">
    <text evidence="6">The sequence shown here is derived from an EMBL/GenBank/DDBJ whole genome shotgun (WGS) entry which is preliminary data.</text>
</comment>
<accession>A0ABW3P5F0</accession>
<dbReference type="InterPro" id="IPR000644">
    <property type="entry name" value="CBS_dom"/>
</dbReference>
<dbReference type="EMBL" id="JBHTLS010000132">
    <property type="protein sequence ID" value="MFD1106509.1"/>
    <property type="molecule type" value="Genomic_DNA"/>
</dbReference>
<evidence type="ECO:0000313" key="7">
    <source>
        <dbReference type="Proteomes" id="UP001597203"/>
    </source>
</evidence>
<dbReference type="PANTHER" id="PTHR32089:SF112">
    <property type="entry name" value="LYSOZYME-LIKE PROTEIN-RELATED"/>
    <property type="match status" value="1"/>
</dbReference>
<dbReference type="Gene3D" id="3.10.580.10">
    <property type="entry name" value="CBS-domain"/>
    <property type="match status" value="1"/>
</dbReference>
<dbReference type="RefSeq" id="WP_380913261.1">
    <property type="nucleotide sequence ID" value="NZ_JBHTLS010000132.1"/>
</dbReference>
<dbReference type="Proteomes" id="UP001597203">
    <property type="component" value="Unassembled WGS sequence"/>
</dbReference>
<dbReference type="Pfam" id="PF00571">
    <property type="entry name" value="CBS"/>
    <property type="match status" value="1"/>
</dbReference>
<dbReference type="SUPFAM" id="SSF58104">
    <property type="entry name" value="Methyl-accepting chemotaxis protein (MCP) signaling domain"/>
    <property type="match status" value="1"/>
</dbReference>
<gene>
    <name evidence="6" type="ORF">ACFQ24_16725</name>
</gene>
<evidence type="ECO:0000259" key="5">
    <source>
        <dbReference type="PROSITE" id="PS51371"/>
    </source>
</evidence>
<evidence type="ECO:0000256" key="3">
    <source>
        <dbReference type="PROSITE-ProRule" id="PRU00703"/>
    </source>
</evidence>
<dbReference type="Gene3D" id="1.10.287.950">
    <property type="entry name" value="Methyl-accepting chemotaxis protein"/>
    <property type="match status" value="1"/>
</dbReference>
<reference evidence="7" key="1">
    <citation type="journal article" date="2019" name="Int. J. Syst. Evol. Microbiol.">
        <title>The Global Catalogue of Microorganisms (GCM) 10K type strain sequencing project: providing services to taxonomists for standard genome sequencing and annotation.</title>
        <authorList>
            <consortium name="The Broad Institute Genomics Platform"/>
            <consortium name="The Broad Institute Genome Sequencing Center for Infectious Disease"/>
            <person name="Wu L."/>
            <person name="Ma J."/>
        </authorList>
    </citation>
    <scope>NUCLEOTIDE SEQUENCE [LARGE SCALE GENOMIC DNA]</scope>
    <source>
        <strain evidence="7">CCUG 54329</strain>
    </source>
</reference>
<dbReference type="InterPro" id="IPR004089">
    <property type="entry name" value="MCPsignal_dom"/>
</dbReference>
<dbReference type="SUPFAM" id="SSF54631">
    <property type="entry name" value="CBS-domain pair"/>
    <property type="match status" value="1"/>
</dbReference>
<evidence type="ECO:0000259" key="4">
    <source>
        <dbReference type="PROSITE" id="PS50111"/>
    </source>
</evidence>
<dbReference type="PANTHER" id="PTHR32089">
    <property type="entry name" value="METHYL-ACCEPTING CHEMOTAXIS PROTEIN MCPB"/>
    <property type="match status" value="1"/>
</dbReference>
<dbReference type="Pfam" id="PF00015">
    <property type="entry name" value="MCPsignal"/>
    <property type="match status" value="1"/>
</dbReference>
<dbReference type="InterPro" id="IPR046342">
    <property type="entry name" value="CBS_dom_sf"/>
</dbReference>
<keyword evidence="7" id="KW-1185">Reference proteome</keyword>
<evidence type="ECO:0000256" key="1">
    <source>
        <dbReference type="ARBA" id="ARBA00023224"/>
    </source>
</evidence>
<name>A0ABW3P5F0_9SPHN</name>
<organism evidence="6 7">
    <name type="scientific">Sphingobium olei</name>
    <dbReference type="NCBI Taxonomy" id="420955"/>
    <lineage>
        <taxon>Bacteria</taxon>
        <taxon>Pseudomonadati</taxon>
        <taxon>Pseudomonadota</taxon>
        <taxon>Alphaproteobacteria</taxon>
        <taxon>Sphingomonadales</taxon>
        <taxon>Sphingomonadaceae</taxon>
        <taxon>Sphingobium</taxon>
    </lineage>
</organism>
<keyword evidence="1 2" id="KW-0807">Transducer</keyword>
<dbReference type="SMART" id="SM00283">
    <property type="entry name" value="MA"/>
    <property type="match status" value="1"/>
</dbReference>
<evidence type="ECO:0000256" key="2">
    <source>
        <dbReference type="PROSITE-ProRule" id="PRU00284"/>
    </source>
</evidence>
<protein>
    <submittedName>
        <fullName evidence="6">Methyl-accepting chemotaxis protein</fullName>
    </submittedName>
</protein>
<keyword evidence="3" id="KW-0129">CBS domain</keyword>
<dbReference type="PROSITE" id="PS50111">
    <property type="entry name" value="CHEMOTAXIS_TRANSDUC_2"/>
    <property type="match status" value="1"/>
</dbReference>
<dbReference type="PROSITE" id="PS51371">
    <property type="entry name" value="CBS"/>
    <property type="match status" value="1"/>
</dbReference>
<evidence type="ECO:0000313" key="6">
    <source>
        <dbReference type="EMBL" id="MFD1106509.1"/>
    </source>
</evidence>
<feature type="domain" description="Methyl-accepting transducer" evidence="4">
    <location>
        <begin position="182"/>
        <end position="411"/>
    </location>
</feature>
<sequence>MISADRIAPDAFAPVPCVALAEAAPVVRLGQKLSDAVDFFQSDPGLRLLPVLNGAGRPVGAIYERDMRRILFNPFGHALLRNPSFGGRLDDHVHRCATVERTASVEALVDLFAAQGAGCEGLIVTESGLYAGVLGGPALLRLTAERDARASLARTAQVEHVTRESAAFRHDVAVMIADLTAMAHRLSDLAAKAVDRAAGDGADSVAMAAAAAQTAERLTQLSSGGAELGALFQTMEEEAQNAGQAIRQAAAHSRAGLKRSAALREEADGIGEVIALIDDIAAATAMLALNAGIEAARAGEAGHGFAVVAREVKLLAQQTRAAAAGIAGRIDHIRGAIAEAAASHAHMDATMSRADRLSSAVFDAVSRQGAFSRAMAQSVAEAGASSDHIRAGARQIGDNAQASVEAARGMGQVADRLAAEAHRLERRAGGFIAAISAA</sequence>
<proteinExistence type="predicted"/>